<proteinExistence type="inferred from homology"/>
<dbReference type="GO" id="GO:0003677">
    <property type="term" value="F:DNA binding"/>
    <property type="evidence" value="ECO:0007669"/>
    <property type="project" value="UniProtKB-UniRule"/>
</dbReference>
<dbReference type="Proteomes" id="UP000295247">
    <property type="component" value="Unassembled WGS sequence"/>
</dbReference>
<keyword evidence="5 10" id="KW-0347">Helicase</keyword>
<feature type="domain" description="RecC C-terminal" evidence="11">
    <location>
        <begin position="854"/>
        <end position="1100"/>
    </location>
</feature>
<dbReference type="InterPro" id="IPR027417">
    <property type="entry name" value="P-loop_NTPase"/>
</dbReference>
<comment type="miscellaneous">
    <text evidence="10">In the RecBCD complex, RecB has a slow 3'-5' helicase, an exonuclease activity and loads RecA onto ssDNA, RecD has a fast 5'-3' helicase activity, while RecC stimulates the ATPase and processivity of the RecB helicase and contributes to recognition of the Chi site.</text>
</comment>
<dbReference type="GO" id="GO:0008854">
    <property type="term" value="F:exodeoxyribonuclease V activity"/>
    <property type="evidence" value="ECO:0007669"/>
    <property type="project" value="InterPro"/>
</dbReference>
<dbReference type="PIRSF" id="PIRSF000980">
    <property type="entry name" value="RecC"/>
    <property type="match status" value="1"/>
</dbReference>
<dbReference type="EMBL" id="SMDC01000005">
    <property type="protein sequence ID" value="TCW35994.1"/>
    <property type="molecule type" value="Genomic_DNA"/>
</dbReference>
<evidence type="ECO:0000313" key="12">
    <source>
        <dbReference type="EMBL" id="TCW35994.1"/>
    </source>
</evidence>
<sequence length="1163" mass="131878">MTRSGDWPTGFMLIQGNRLESLRDLLTTWVARYPLHPLEDEVVLVQSNGIAQWIKLALAEPAGGELGGGCGISAALRVMLPGRFVWEAYRGVLGALPPSSPYDKAPLTWRIHRLLGELLQRPADPVLAPLHAFMHGEESARRRHQLAERLADLFDQYQVYRADWLEAWGRGKDVLIRADATQQPVPEQQRWQPLLWRLLHQDLAGTTTDDPLAQASRAEIHRRFLATVEDAAPARLPRRVIVFGISSLPRQTLEVLEGIAAHSQVMLFVHNPSRHYWGDIIEGRALFARAYGRNHARKVPEDIDETALHLHGHPLLAAWGRQGRDYIRLLDEHDRREHYEGVFRQQSLDIDLFESATEHHLLAQLQDDILDLRPLGERQQQNTAIDPTDDHSLGFTIAHSAQREVEILHDQLLAAFVTAEAEGRPLAPREILVMVPDIDLYAPHIAAVFGRIPRRDPRHLPFHIADQGERHRNPLLIGVATLLDLPRARFTVTELLDLLDIAALRARFGLTEGELPRLRSWIIGANVRWGLDGRQREHLGLPAAAERNTWRFGLRRMLLGFAAGATCAWRGIEPHAEVGGLEATLLGPLIDLLETLERYWERLDQPRTPGDWVTTIEQLLEDCFSPCGESDELALARVRESLEQWDEDCRQADAGAEPLPLEVLRDTLLRGLDAPSLTQRFLGGAINFATLMPMRAIPFRQIWLLGMNDGDYPRNHRPPDFDLMADDYRPGDRSRREDDRYLFLEALLSARERLSISWIGRDIRDNTPKTPSVLVGQLRDHLAAGWRCANPDGDGQTLLAALTTEHPLQPFSRAYFRPGRDPRLFTYASEWRAIHDTPGTDDDSDLPPWSPEGPLDLRRLAQFLRAPVDALFRQRLQVDRPRASERPSDVETFALDGLLNWQLSDQLITELFDPADVELALAPRLEAALERLQARGELPAGAQGELLAAGIGERLLPLHQRWQTLRREYPRDLGHPSPLSLEHRTDGDVALRLEDQLAPRLGAEHQDTRIQLRLSASSIVKDKHYRWHQIVEHWLHHLAAQLNGEPVATWVLTPAGRLHLRPLDPELSRTRLQRLLAAWWAGMRAPLPATLETGIAWLGRRNDAPDLEPSFTAALEHSGYLARCYPDASSLQRHPEFTDWAERLYTDLHTDIKNPDQATWDDS</sequence>
<keyword evidence="6 10" id="KW-0269">Exonuclease</keyword>
<dbReference type="GO" id="GO:0009338">
    <property type="term" value="C:exodeoxyribonuclease V complex"/>
    <property type="evidence" value="ECO:0007669"/>
    <property type="project" value="InterPro"/>
</dbReference>
<dbReference type="Gene3D" id="3.40.50.300">
    <property type="entry name" value="P-loop containing nucleotide triphosphate hydrolases"/>
    <property type="match status" value="2"/>
</dbReference>
<name>A0A4R4AB15_MARGR</name>
<evidence type="ECO:0000256" key="5">
    <source>
        <dbReference type="ARBA" id="ARBA00022806"/>
    </source>
</evidence>
<dbReference type="PANTHER" id="PTHR30591:SF1">
    <property type="entry name" value="RECBCD ENZYME SUBUNIT RECC"/>
    <property type="match status" value="1"/>
</dbReference>
<keyword evidence="1 10" id="KW-0540">Nuclease</keyword>
<comment type="subunit">
    <text evidence="10">Heterotrimer of RecB, RecC and RecD. All subunits contribute to DNA-binding.</text>
</comment>
<dbReference type="AlphaFoldDB" id="A0A4R4AB15"/>
<evidence type="ECO:0000256" key="3">
    <source>
        <dbReference type="ARBA" id="ARBA00022763"/>
    </source>
</evidence>
<dbReference type="PANTHER" id="PTHR30591">
    <property type="entry name" value="RECBCD ENZYME SUBUNIT RECC"/>
    <property type="match status" value="1"/>
</dbReference>
<evidence type="ECO:0000313" key="13">
    <source>
        <dbReference type="Proteomes" id="UP000295247"/>
    </source>
</evidence>
<protein>
    <recommendedName>
        <fullName evidence="10">RecBCD enzyme subunit RecC</fullName>
    </recommendedName>
    <alternativeName>
        <fullName evidence="10">Exonuclease V subunit RecC</fullName>
        <shortName evidence="10">ExoV subunit RecC</shortName>
    </alternativeName>
    <alternativeName>
        <fullName evidence="10">Helicase/nuclease RecBCD subunit RecC</fullName>
    </alternativeName>
</protein>
<dbReference type="Pfam" id="PF17946">
    <property type="entry name" value="RecC_C"/>
    <property type="match status" value="1"/>
</dbReference>
<dbReference type="GO" id="GO:0003678">
    <property type="term" value="F:DNA helicase activity"/>
    <property type="evidence" value="ECO:0007669"/>
    <property type="project" value="UniProtKB-UniRule"/>
</dbReference>
<evidence type="ECO:0000256" key="10">
    <source>
        <dbReference type="HAMAP-Rule" id="MF_01486"/>
    </source>
</evidence>
<accession>A0A4R4AB15</accession>
<keyword evidence="8 10" id="KW-0238">DNA-binding</keyword>
<dbReference type="HAMAP" id="MF_01486">
    <property type="entry name" value="RecC"/>
    <property type="match status" value="1"/>
</dbReference>
<dbReference type="Pfam" id="PF04257">
    <property type="entry name" value="Exonuc_V_gamma"/>
    <property type="match status" value="1"/>
</dbReference>
<dbReference type="InterPro" id="IPR013986">
    <property type="entry name" value="DExx_box_DNA_helicase_dom_sf"/>
</dbReference>
<dbReference type="SUPFAM" id="SSF52980">
    <property type="entry name" value="Restriction endonuclease-like"/>
    <property type="match status" value="1"/>
</dbReference>
<organism evidence="12 13">
    <name type="scientific">Marichromatium gracile</name>
    <name type="common">Chromatium gracile</name>
    <dbReference type="NCBI Taxonomy" id="1048"/>
    <lineage>
        <taxon>Bacteria</taxon>
        <taxon>Pseudomonadati</taxon>
        <taxon>Pseudomonadota</taxon>
        <taxon>Gammaproteobacteria</taxon>
        <taxon>Chromatiales</taxon>
        <taxon>Chromatiaceae</taxon>
        <taxon>Marichromatium</taxon>
    </lineage>
</organism>
<keyword evidence="3 10" id="KW-0227">DNA damage</keyword>
<comment type="similarity">
    <text evidence="10">Belongs to the RecC family.</text>
</comment>
<dbReference type="RefSeq" id="WP_132229620.1">
    <property type="nucleotide sequence ID" value="NZ_NRRH01000016.1"/>
</dbReference>
<dbReference type="InterPro" id="IPR006697">
    <property type="entry name" value="RecC"/>
</dbReference>
<comment type="caution">
    <text evidence="12">The sequence shown here is derived from an EMBL/GenBank/DDBJ whole genome shotgun (WGS) entry which is preliminary data.</text>
</comment>
<evidence type="ECO:0000256" key="9">
    <source>
        <dbReference type="ARBA" id="ARBA00023204"/>
    </source>
</evidence>
<evidence type="ECO:0000256" key="8">
    <source>
        <dbReference type="ARBA" id="ARBA00023125"/>
    </source>
</evidence>
<keyword evidence="9 10" id="KW-0234">DNA repair</keyword>
<dbReference type="NCBIfam" id="TIGR01450">
    <property type="entry name" value="recC"/>
    <property type="match status" value="1"/>
</dbReference>
<dbReference type="SUPFAM" id="SSF52540">
    <property type="entry name" value="P-loop containing nucleoside triphosphate hydrolases"/>
    <property type="match status" value="2"/>
</dbReference>
<evidence type="ECO:0000256" key="6">
    <source>
        <dbReference type="ARBA" id="ARBA00022839"/>
    </source>
</evidence>
<evidence type="ECO:0000256" key="1">
    <source>
        <dbReference type="ARBA" id="ARBA00022722"/>
    </source>
</evidence>
<evidence type="ECO:0000256" key="2">
    <source>
        <dbReference type="ARBA" id="ARBA00022741"/>
    </source>
</evidence>
<dbReference type="GO" id="GO:0005524">
    <property type="term" value="F:ATP binding"/>
    <property type="evidence" value="ECO:0007669"/>
    <property type="project" value="UniProtKB-UniRule"/>
</dbReference>
<dbReference type="InterPro" id="IPR041500">
    <property type="entry name" value="RecC_C"/>
</dbReference>
<keyword evidence="4 10" id="KW-0378">Hydrolase</keyword>
<keyword evidence="2 10" id="KW-0547">Nucleotide-binding</keyword>
<evidence type="ECO:0000259" key="11">
    <source>
        <dbReference type="Pfam" id="PF17946"/>
    </source>
</evidence>
<reference evidence="12 13" key="1">
    <citation type="submission" date="2019-03" db="EMBL/GenBank/DDBJ databases">
        <title>Genomic Encyclopedia of Type Strains, Phase IV (KMG-IV): sequencing the most valuable type-strain genomes for metagenomic binning, comparative biology and taxonomic classification.</title>
        <authorList>
            <person name="Goeker M."/>
        </authorList>
    </citation>
    <scope>NUCLEOTIDE SEQUENCE [LARGE SCALE GENOMIC DNA]</scope>
    <source>
        <strain evidence="12 13">DSM 203</strain>
    </source>
</reference>
<dbReference type="Gene3D" id="1.10.10.160">
    <property type="match status" value="1"/>
</dbReference>
<dbReference type="Gene3D" id="1.10.10.990">
    <property type="match status" value="1"/>
</dbReference>
<keyword evidence="7 10" id="KW-0067">ATP-binding</keyword>
<evidence type="ECO:0000256" key="4">
    <source>
        <dbReference type="ARBA" id="ARBA00022801"/>
    </source>
</evidence>
<dbReference type="InterPro" id="IPR011335">
    <property type="entry name" value="Restrct_endonuc-II-like"/>
</dbReference>
<gene>
    <name evidence="10" type="primary">recC</name>
    <name evidence="12" type="ORF">EDC29_105169</name>
</gene>
<comment type="function">
    <text evidence="10">A helicase/nuclease that prepares dsDNA breaks (DSB) for recombinational DNA repair. Binds to DSBs and unwinds DNA via a highly rapid and processive ATP-dependent bidirectional helicase activity. Unwinds dsDNA until it encounters a Chi (crossover hotspot instigator) sequence from the 3' direction. Cuts ssDNA a few nucleotides 3' to the Chi site. The properties and activities of the enzyme are changed at Chi. The Chi-altered holoenzyme produces a long 3'-ssDNA overhang and facilitates RecA-binding to the ssDNA for homologous DNA recombination and repair. Holoenzyme degrades any linearized DNA that is unable to undergo homologous recombination. In the holoenzyme this subunit recognizes the wild-type Chi sequence, and when added to isolated RecB increases its ATP-dependent helicase processivity.</text>
</comment>
<dbReference type="GO" id="GO:0000724">
    <property type="term" value="P:double-strand break repair via homologous recombination"/>
    <property type="evidence" value="ECO:0007669"/>
    <property type="project" value="UniProtKB-UniRule"/>
</dbReference>
<dbReference type="Gene3D" id="3.40.50.10930">
    <property type="match status" value="1"/>
</dbReference>
<evidence type="ECO:0000256" key="7">
    <source>
        <dbReference type="ARBA" id="ARBA00022840"/>
    </source>
</evidence>